<evidence type="ECO:0000259" key="2">
    <source>
        <dbReference type="Pfam" id="PF02517"/>
    </source>
</evidence>
<reference evidence="3" key="1">
    <citation type="submission" date="2018-05" db="EMBL/GenBank/DDBJ databases">
        <authorList>
            <person name="Lanie J.A."/>
            <person name="Ng W.-L."/>
            <person name="Kazmierczak K.M."/>
            <person name="Andrzejewski T.M."/>
            <person name="Davidsen T.M."/>
            <person name="Wayne K.J."/>
            <person name="Tettelin H."/>
            <person name="Glass J.I."/>
            <person name="Rusch D."/>
            <person name="Podicherti R."/>
            <person name="Tsui H.-C.T."/>
            <person name="Winkler M.E."/>
        </authorList>
    </citation>
    <scope>NUCLEOTIDE SEQUENCE</scope>
    <source>
        <strain evidence="3">KNB</strain>
    </source>
</reference>
<dbReference type="Pfam" id="PF02517">
    <property type="entry name" value="Rce1-like"/>
    <property type="match status" value="1"/>
</dbReference>
<evidence type="ECO:0000313" key="3">
    <source>
        <dbReference type="EMBL" id="SPS06508.1"/>
    </source>
</evidence>
<feature type="transmembrane region" description="Helical" evidence="1">
    <location>
        <begin position="124"/>
        <end position="142"/>
    </location>
</feature>
<accession>A0A2X0QYC3</accession>
<dbReference type="PANTHER" id="PTHR43592:SF15">
    <property type="entry name" value="CAAX AMINO TERMINAL PROTEASE FAMILY PROTEIN"/>
    <property type="match status" value="1"/>
</dbReference>
<gene>
    <name evidence="3" type="ORF">NITFAB_2101</name>
</gene>
<feature type="transmembrane region" description="Helical" evidence="1">
    <location>
        <begin position="86"/>
        <end position="104"/>
    </location>
</feature>
<dbReference type="InterPro" id="IPR003675">
    <property type="entry name" value="Rce1/LyrA-like_dom"/>
</dbReference>
<sequence length="296" mass="31762">MEMTQDISMAIPFGLLALSIIAVWLPPLAIGKACRLPAWLLLFAAASGSALATGYLEWSALPALAFFLTAAFLGSQPEAGQIQRTVFSILTALTALALALHLLPGFNNPVLLSGVRLSPDAAPFMQYANFDKGAAGLILLAWFCNRTTSAGEWKEIGRKIPVIILVTTASVLIAAVLMQYLHFQPKLPAFTPIFLAANLFFTCVAEEAFFRGFLQERITTALSQFRPGVIIAILCSGLLFGLAHAAGGISYMLLATIAGLGYASAYARVRRIETAIITHFIVNTVHFIGFTYPHAA</sequence>
<proteinExistence type="predicted"/>
<dbReference type="EMBL" id="LS423452">
    <property type="protein sequence ID" value="SPS06508.1"/>
    <property type="molecule type" value="Genomic_DNA"/>
</dbReference>
<feature type="transmembrane region" description="Helical" evidence="1">
    <location>
        <begin position="249"/>
        <end position="267"/>
    </location>
</feature>
<dbReference type="GO" id="GO:0080120">
    <property type="term" value="P:CAAX-box protein maturation"/>
    <property type="evidence" value="ECO:0007669"/>
    <property type="project" value="UniProtKB-ARBA"/>
</dbReference>
<evidence type="ECO:0000256" key="1">
    <source>
        <dbReference type="SAM" id="Phobius"/>
    </source>
</evidence>
<keyword evidence="1" id="KW-0812">Transmembrane</keyword>
<feature type="transmembrane region" description="Helical" evidence="1">
    <location>
        <begin position="162"/>
        <end position="181"/>
    </location>
</feature>
<feature type="transmembrane region" description="Helical" evidence="1">
    <location>
        <begin position="193"/>
        <end position="213"/>
    </location>
</feature>
<feature type="transmembrane region" description="Helical" evidence="1">
    <location>
        <begin position="225"/>
        <end position="243"/>
    </location>
</feature>
<dbReference type="GO" id="GO:0004175">
    <property type="term" value="F:endopeptidase activity"/>
    <property type="evidence" value="ECO:0007669"/>
    <property type="project" value="UniProtKB-ARBA"/>
</dbReference>
<dbReference type="PANTHER" id="PTHR43592">
    <property type="entry name" value="CAAX AMINO TERMINAL PROTEASE"/>
    <property type="match status" value="1"/>
</dbReference>
<keyword evidence="1" id="KW-1133">Transmembrane helix</keyword>
<feature type="transmembrane region" description="Helical" evidence="1">
    <location>
        <begin position="55"/>
        <end position="74"/>
    </location>
</feature>
<keyword evidence="1" id="KW-0472">Membrane</keyword>
<name>A0A2X0QYC3_9PROT</name>
<organism evidence="3">
    <name type="scientific">Candidatus Nitrotoga fabula</name>
    <dbReference type="NCBI Taxonomy" id="2182327"/>
    <lineage>
        <taxon>Bacteria</taxon>
        <taxon>Pseudomonadati</taxon>
        <taxon>Pseudomonadota</taxon>
        <taxon>Betaproteobacteria</taxon>
        <taxon>Nitrosomonadales</taxon>
        <taxon>Gallionellaceae</taxon>
        <taxon>Candidatus Nitrotoga</taxon>
    </lineage>
</organism>
<dbReference type="AlphaFoldDB" id="A0A2X0QYC3"/>
<protein>
    <submittedName>
        <fullName evidence="3">Abortive infection protein</fullName>
    </submittedName>
</protein>
<feature type="domain" description="CAAX prenyl protease 2/Lysostaphin resistance protein A-like" evidence="2">
    <location>
        <begin position="191"/>
        <end position="285"/>
    </location>
</feature>